<reference evidence="4 5" key="1">
    <citation type="submission" date="2019-02" db="EMBL/GenBank/DDBJ databases">
        <title>Deep-cultivation of Planctomycetes and their phenomic and genomic characterization uncovers novel biology.</title>
        <authorList>
            <person name="Wiegand S."/>
            <person name="Jogler M."/>
            <person name="Boedeker C."/>
            <person name="Pinto D."/>
            <person name="Vollmers J."/>
            <person name="Rivas-Marin E."/>
            <person name="Kohn T."/>
            <person name="Peeters S.H."/>
            <person name="Heuer A."/>
            <person name="Rast P."/>
            <person name="Oberbeckmann S."/>
            <person name="Bunk B."/>
            <person name="Jeske O."/>
            <person name="Meyerdierks A."/>
            <person name="Storesund J.E."/>
            <person name="Kallscheuer N."/>
            <person name="Luecker S."/>
            <person name="Lage O.M."/>
            <person name="Pohl T."/>
            <person name="Merkel B.J."/>
            <person name="Hornburger P."/>
            <person name="Mueller R.-W."/>
            <person name="Bruemmer F."/>
            <person name="Labrenz M."/>
            <person name="Spormann A.M."/>
            <person name="Op den Camp H."/>
            <person name="Overmann J."/>
            <person name="Amann R."/>
            <person name="Jetten M.S.M."/>
            <person name="Mascher T."/>
            <person name="Medema M.H."/>
            <person name="Devos D.P."/>
            <person name="Kaster A.-K."/>
            <person name="Ovreas L."/>
            <person name="Rohde M."/>
            <person name="Galperin M.Y."/>
            <person name="Jogler C."/>
        </authorList>
    </citation>
    <scope>NUCLEOTIDE SEQUENCE [LARGE SCALE GENOMIC DNA]</scope>
    <source>
        <strain evidence="4 5">FF011L</strain>
    </source>
</reference>
<proteinExistence type="predicted"/>
<evidence type="ECO:0000313" key="5">
    <source>
        <dbReference type="Proteomes" id="UP000320672"/>
    </source>
</evidence>
<feature type="compositionally biased region" description="Basic residues" evidence="2">
    <location>
        <begin position="474"/>
        <end position="487"/>
    </location>
</feature>
<evidence type="ECO:0000313" key="4">
    <source>
        <dbReference type="EMBL" id="QDS93291.1"/>
    </source>
</evidence>
<dbReference type="OrthoDB" id="9788640at2"/>
<dbReference type="AlphaFoldDB" id="A0A517MEI2"/>
<evidence type="ECO:0000256" key="2">
    <source>
        <dbReference type="SAM" id="MobiDB-lite"/>
    </source>
</evidence>
<feature type="domain" description="DNA polymerase Y-family little finger" evidence="3">
    <location>
        <begin position="314"/>
        <end position="403"/>
    </location>
</feature>
<feature type="region of interest" description="Disordered" evidence="2">
    <location>
        <begin position="461"/>
        <end position="493"/>
    </location>
</feature>
<dbReference type="PANTHER" id="PTHR35369">
    <property type="entry name" value="BLR3025 PROTEIN-RELATED"/>
    <property type="match status" value="1"/>
</dbReference>
<dbReference type="CDD" id="cd03468">
    <property type="entry name" value="PolY_like"/>
    <property type="match status" value="1"/>
</dbReference>
<evidence type="ECO:0000256" key="1">
    <source>
        <dbReference type="ARBA" id="ARBA00022763"/>
    </source>
</evidence>
<keyword evidence="1" id="KW-0227">DNA damage</keyword>
<dbReference type="InterPro" id="IPR050356">
    <property type="entry name" value="SulA_CellDiv_inhibitor"/>
</dbReference>
<organism evidence="4 5">
    <name type="scientific">Roseimaritima multifibrata</name>
    <dbReference type="NCBI Taxonomy" id="1930274"/>
    <lineage>
        <taxon>Bacteria</taxon>
        <taxon>Pseudomonadati</taxon>
        <taxon>Planctomycetota</taxon>
        <taxon>Planctomycetia</taxon>
        <taxon>Pirellulales</taxon>
        <taxon>Pirellulaceae</taxon>
        <taxon>Roseimaritima</taxon>
    </lineage>
</organism>
<dbReference type="SUPFAM" id="SSF56672">
    <property type="entry name" value="DNA/RNA polymerases"/>
    <property type="match status" value="1"/>
</dbReference>
<dbReference type="GO" id="GO:0003684">
    <property type="term" value="F:damaged DNA binding"/>
    <property type="evidence" value="ECO:0007669"/>
    <property type="project" value="InterPro"/>
</dbReference>
<feature type="compositionally biased region" description="Basic and acidic residues" evidence="2">
    <location>
        <begin position="1"/>
        <end position="27"/>
    </location>
</feature>
<dbReference type="Pfam" id="PF11799">
    <property type="entry name" value="IMS_C"/>
    <property type="match status" value="1"/>
</dbReference>
<accession>A0A517MEI2</accession>
<name>A0A517MEI2_9BACT</name>
<feature type="region of interest" description="Disordered" evidence="2">
    <location>
        <begin position="1"/>
        <end position="35"/>
    </location>
</feature>
<keyword evidence="5" id="KW-1185">Reference proteome</keyword>
<dbReference type="EMBL" id="CP036262">
    <property type="protein sequence ID" value="QDS93291.1"/>
    <property type="molecule type" value="Genomic_DNA"/>
</dbReference>
<evidence type="ECO:0000259" key="3">
    <source>
        <dbReference type="Pfam" id="PF11799"/>
    </source>
</evidence>
<dbReference type="InterPro" id="IPR043502">
    <property type="entry name" value="DNA/RNA_pol_sf"/>
</dbReference>
<dbReference type="InterPro" id="IPR017961">
    <property type="entry name" value="DNA_pol_Y-fam_little_finger"/>
</dbReference>
<dbReference type="Proteomes" id="UP000320672">
    <property type="component" value="Chromosome"/>
</dbReference>
<dbReference type="GO" id="GO:0006281">
    <property type="term" value="P:DNA repair"/>
    <property type="evidence" value="ECO:0007669"/>
    <property type="project" value="InterPro"/>
</dbReference>
<protein>
    <submittedName>
        <fullName evidence="4">DNA polymerase IV</fullName>
    </submittedName>
</protein>
<sequence length="589" mass="65395">MPFPPRHDASLRTAPDPRREHELHGDDSPPGTSPRRLAIWLPNWPVQRLANVEKIPPETAIVLWGTDRRRGRVVVAASRQAFAAGIRLQMPLVEARSMLAMGAKADAERSFFASHDPDADHLALSQLAEKIALEISPLVAIEPLEKKAWAGQTLHQSQTLLVDVTGSGEWFGDESQLGLQTASVLQQAGWIVRIALTSTVGSAWAIAHAGSGARSLDRYQIPLEGTGSHFWQIPPEATSEAIGRLPITALRLPVEAAEKLQRLGIEQIAQLLELPRGGIATRLGKEVLMRIDQALGDVDQTLPVHHATTTYNAEIELEYPTAATDLLQHRIEQLIGQLANKLRRRQQGALRLSCRFDFSASSCQTLQVGLFAPTADHAHLNSLLQGVFERQPLEGPVQRIAIMAPLTGPLQMYQPSLLQDDPTHTAEESSRQLACLIDGLSSRLGRTQVLGVRTNANPLPEQAFRPFPLTGRQPTRRAGRSYPRKRPFVTSANLPTSPLRRPLDLLSAPEPIQVLAQTPTGEPARLQTRRSAQPLQVQRIWGPERIETGWWKGPSIRRDYYRLETTTSQWLWVFRQMGSGQWYLHGWFG</sequence>
<dbReference type="KEGG" id="rml:FF011L_20530"/>
<gene>
    <name evidence="4" type="ORF">FF011L_20530</name>
</gene>
<dbReference type="PANTHER" id="PTHR35369:SF2">
    <property type="entry name" value="BLR3025 PROTEIN"/>
    <property type="match status" value="1"/>
</dbReference>